<dbReference type="GO" id="GO:0016705">
    <property type="term" value="F:oxidoreductase activity, acting on paired donors, with incorporation or reduction of molecular oxygen"/>
    <property type="evidence" value="ECO:0007669"/>
    <property type="project" value="InterPro"/>
</dbReference>
<reference evidence="10 11" key="1">
    <citation type="journal article" date="2020" name="Genomics">
        <title>Complete, high-quality genomes from long-read metagenomic sequencing of two wolf lichen thalli reveals enigmatic genome architecture.</title>
        <authorList>
            <person name="McKenzie S.K."/>
            <person name="Walston R.F."/>
            <person name="Allen J.L."/>
        </authorList>
    </citation>
    <scope>NUCLEOTIDE SEQUENCE [LARGE SCALE GENOMIC DNA]</scope>
    <source>
        <strain evidence="10">WasteWater1</strain>
    </source>
</reference>
<evidence type="ECO:0000256" key="5">
    <source>
        <dbReference type="ARBA" id="ARBA00023004"/>
    </source>
</evidence>
<dbReference type="PRINTS" id="PR00463">
    <property type="entry name" value="EP450I"/>
</dbReference>
<dbReference type="Pfam" id="PF00067">
    <property type="entry name" value="p450"/>
    <property type="match status" value="1"/>
</dbReference>
<comment type="similarity">
    <text evidence="2 8">Belongs to the cytochrome P450 family.</text>
</comment>
<dbReference type="GO" id="GO:0020037">
    <property type="term" value="F:heme binding"/>
    <property type="evidence" value="ECO:0007669"/>
    <property type="project" value="InterPro"/>
</dbReference>
<evidence type="ECO:0000256" key="3">
    <source>
        <dbReference type="ARBA" id="ARBA00022723"/>
    </source>
</evidence>
<gene>
    <name evidence="10" type="ORF">HO133_001270</name>
</gene>
<keyword evidence="11" id="KW-1185">Reference proteome</keyword>
<evidence type="ECO:0000256" key="9">
    <source>
        <dbReference type="SAM" id="Phobius"/>
    </source>
</evidence>
<dbReference type="Proteomes" id="UP000593566">
    <property type="component" value="Unassembled WGS sequence"/>
</dbReference>
<sequence length="500" mass="57441">MELSTLLKLLSVFSVFYVLGLYVYRMYFDPLSKIPGPKLAAASLWYEFYYDVVKKGRYTWKIWEMHDKYGPIVRISPYEIHINDPEMIDEIYPNQQKRSMKYGWSQKMFGLKTGFLATESHELHRIRRGIFAHYLSKTTLLRLEPGIQSVLDKLVSRFEGLQGSGRNVNLVDVYACLTGDVIGQYAFAQTYGFLDDPDFSPHWHKLIMGVSENGHILKQFGWMMPLMKAMPEWLVKVVQPQMMTLLEFQRRFRQQVIEAKEGLARGEKPIGQETIFYDVLTNDEVRPQEKETGHLQDEAQTIIAAGTVTTGHILGVTSFYLISNPPVLEKLQTELGNLMSKTGPSPQWQQLEQLPYLTAVITEALRIGYGVSHRMQRLFPDTVLQCNGYSVPPMTPVGMTTVLLHDNPTLFPDPRTFRPERFLEQPSLRKYLIPFSRGSRQCAGLNLAYCELYLTLAAVFAPGRFRLELFETDISDVELKHDFLNTSPRLDSKGIRVTIN</sequence>
<dbReference type="PRINTS" id="PR00385">
    <property type="entry name" value="P450"/>
</dbReference>
<evidence type="ECO:0000313" key="11">
    <source>
        <dbReference type="Proteomes" id="UP000593566"/>
    </source>
</evidence>
<dbReference type="RefSeq" id="XP_037151619.1">
    <property type="nucleotide sequence ID" value="XM_037292200.1"/>
</dbReference>
<feature type="binding site" description="axial binding residue" evidence="7">
    <location>
        <position position="442"/>
    </location>
    <ligand>
        <name>heme</name>
        <dbReference type="ChEBI" id="CHEBI:30413"/>
    </ligand>
    <ligandPart>
        <name>Fe</name>
        <dbReference type="ChEBI" id="CHEBI:18248"/>
    </ligandPart>
</feature>
<dbReference type="GeneID" id="59329686"/>
<comment type="caution">
    <text evidence="10">The sequence shown here is derived from an EMBL/GenBank/DDBJ whole genome shotgun (WGS) entry which is preliminary data.</text>
</comment>
<dbReference type="Gene3D" id="1.10.630.10">
    <property type="entry name" value="Cytochrome P450"/>
    <property type="match status" value="1"/>
</dbReference>
<dbReference type="PANTHER" id="PTHR24305:SF157">
    <property type="entry name" value="N-ACETYLTRYPTOPHAN 6-HYDROXYLASE IVOC-RELATED"/>
    <property type="match status" value="1"/>
</dbReference>
<dbReference type="InterPro" id="IPR050121">
    <property type="entry name" value="Cytochrome_P450_monoxygenase"/>
</dbReference>
<evidence type="ECO:0000256" key="4">
    <source>
        <dbReference type="ARBA" id="ARBA00023002"/>
    </source>
</evidence>
<keyword evidence="3 7" id="KW-0479">Metal-binding</keyword>
<evidence type="ECO:0000313" key="10">
    <source>
        <dbReference type="EMBL" id="KAF6222184.1"/>
    </source>
</evidence>
<keyword evidence="6 8" id="KW-0503">Monooxygenase</keyword>
<comment type="cofactor">
    <cofactor evidence="1 7">
        <name>heme</name>
        <dbReference type="ChEBI" id="CHEBI:30413"/>
    </cofactor>
</comment>
<keyword evidence="9" id="KW-0812">Transmembrane</keyword>
<dbReference type="CDD" id="cd11062">
    <property type="entry name" value="CYP58-like"/>
    <property type="match status" value="1"/>
</dbReference>
<dbReference type="InterPro" id="IPR017972">
    <property type="entry name" value="Cyt_P450_CS"/>
</dbReference>
<protein>
    <recommendedName>
        <fullName evidence="12">Cytochrome P450</fullName>
    </recommendedName>
</protein>
<dbReference type="AlphaFoldDB" id="A0A8H6FBX8"/>
<keyword evidence="5 7" id="KW-0408">Iron</keyword>
<keyword evidence="9" id="KW-0472">Membrane</keyword>
<evidence type="ECO:0000256" key="1">
    <source>
        <dbReference type="ARBA" id="ARBA00001971"/>
    </source>
</evidence>
<feature type="transmembrane region" description="Helical" evidence="9">
    <location>
        <begin position="6"/>
        <end position="24"/>
    </location>
</feature>
<dbReference type="InterPro" id="IPR002401">
    <property type="entry name" value="Cyt_P450_E_grp-I"/>
</dbReference>
<dbReference type="PANTHER" id="PTHR24305">
    <property type="entry name" value="CYTOCHROME P450"/>
    <property type="match status" value="1"/>
</dbReference>
<dbReference type="GO" id="GO:0004497">
    <property type="term" value="F:monooxygenase activity"/>
    <property type="evidence" value="ECO:0007669"/>
    <property type="project" value="UniProtKB-KW"/>
</dbReference>
<dbReference type="GO" id="GO:0005506">
    <property type="term" value="F:iron ion binding"/>
    <property type="evidence" value="ECO:0007669"/>
    <property type="project" value="InterPro"/>
</dbReference>
<dbReference type="InterPro" id="IPR036396">
    <property type="entry name" value="Cyt_P450_sf"/>
</dbReference>
<organism evidence="10 11">
    <name type="scientific">Letharia lupina</name>
    <dbReference type="NCBI Taxonomy" id="560253"/>
    <lineage>
        <taxon>Eukaryota</taxon>
        <taxon>Fungi</taxon>
        <taxon>Dikarya</taxon>
        <taxon>Ascomycota</taxon>
        <taxon>Pezizomycotina</taxon>
        <taxon>Lecanoromycetes</taxon>
        <taxon>OSLEUM clade</taxon>
        <taxon>Lecanoromycetidae</taxon>
        <taxon>Lecanorales</taxon>
        <taxon>Lecanorineae</taxon>
        <taxon>Parmeliaceae</taxon>
        <taxon>Letharia</taxon>
    </lineage>
</organism>
<dbReference type="SUPFAM" id="SSF48264">
    <property type="entry name" value="Cytochrome P450"/>
    <property type="match status" value="1"/>
</dbReference>
<keyword evidence="9" id="KW-1133">Transmembrane helix</keyword>
<dbReference type="PROSITE" id="PS00086">
    <property type="entry name" value="CYTOCHROME_P450"/>
    <property type="match status" value="1"/>
</dbReference>
<evidence type="ECO:0000256" key="8">
    <source>
        <dbReference type="RuleBase" id="RU000461"/>
    </source>
</evidence>
<keyword evidence="7 8" id="KW-0349">Heme</keyword>
<dbReference type="EMBL" id="JACCJB010000012">
    <property type="protein sequence ID" value="KAF6222184.1"/>
    <property type="molecule type" value="Genomic_DNA"/>
</dbReference>
<evidence type="ECO:0000256" key="2">
    <source>
        <dbReference type="ARBA" id="ARBA00010617"/>
    </source>
</evidence>
<proteinExistence type="inferred from homology"/>
<keyword evidence="4 8" id="KW-0560">Oxidoreductase</keyword>
<evidence type="ECO:0000256" key="7">
    <source>
        <dbReference type="PIRSR" id="PIRSR602401-1"/>
    </source>
</evidence>
<accession>A0A8H6FBX8</accession>
<name>A0A8H6FBX8_9LECA</name>
<dbReference type="InterPro" id="IPR001128">
    <property type="entry name" value="Cyt_P450"/>
</dbReference>
<evidence type="ECO:0008006" key="12">
    <source>
        <dbReference type="Google" id="ProtNLM"/>
    </source>
</evidence>
<evidence type="ECO:0000256" key="6">
    <source>
        <dbReference type="ARBA" id="ARBA00023033"/>
    </source>
</evidence>